<proteinExistence type="predicted"/>
<keyword evidence="6" id="KW-1185">Reference proteome</keyword>
<dbReference type="PANTHER" id="PTHR40633:SF1">
    <property type="entry name" value="GPI ANCHORED SERINE-THREONINE RICH PROTEIN (AFU_ORTHOLOGUE AFUA_1G03630)"/>
    <property type="match status" value="1"/>
</dbReference>
<evidence type="ECO:0000256" key="1">
    <source>
        <dbReference type="ARBA" id="ARBA00022729"/>
    </source>
</evidence>
<evidence type="ECO:0000256" key="3">
    <source>
        <dbReference type="SAM" id="SignalP"/>
    </source>
</evidence>
<evidence type="ECO:0000259" key="4">
    <source>
        <dbReference type="Pfam" id="PF10342"/>
    </source>
</evidence>
<name>A0A6A6R1N9_9PEZI</name>
<accession>A0A6A6R1N9</accession>
<dbReference type="OrthoDB" id="5589325at2759"/>
<keyword evidence="1 3" id="KW-0732">Signal</keyword>
<dbReference type="PANTHER" id="PTHR40633">
    <property type="entry name" value="MATRIX PROTEIN, PUTATIVE (AFU_ORTHOLOGUE AFUA_8G05410)-RELATED"/>
    <property type="match status" value="1"/>
</dbReference>
<dbReference type="Pfam" id="PF10342">
    <property type="entry name" value="Kre9_KNH"/>
    <property type="match status" value="1"/>
</dbReference>
<dbReference type="Proteomes" id="UP000799750">
    <property type="component" value="Unassembled WGS sequence"/>
</dbReference>
<evidence type="ECO:0000256" key="2">
    <source>
        <dbReference type="SAM" id="MobiDB-lite"/>
    </source>
</evidence>
<dbReference type="AlphaFoldDB" id="A0A6A6R1N9"/>
<organism evidence="5 6">
    <name type="scientific">Lophium mytilinum</name>
    <dbReference type="NCBI Taxonomy" id="390894"/>
    <lineage>
        <taxon>Eukaryota</taxon>
        <taxon>Fungi</taxon>
        <taxon>Dikarya</taxon>
        <taxon>Ascomycota</taxon>
        <taxon>Pezizomycotina</taxon>
        <taxon>Dothideomycetes</taxon>
        <taxon>Pleosporomycetidae</taxon>
        <taxon>Mytilinidiales</taxon>
        <taxon>Mytilinidiaceae</taxon>
        <taxon>Lophium</taxon>
    </lineage>
</organism>
<feature type="domain" description="Yeast cell wall synthesis Kre9/Knh1-like N-terminal" evidence="4">
    <location>
        <begin position="34"/>
        <end position="111"/>
    </location>
</feature>
<evidence type="ECO:0000313" key="6">
    <source>
        <dbReference type="Proteomes" id="UP000799750"/>
    </source>
</evidence>
<feature type="chain" id="PRO_5025476686" description="Yeast cell wall synthesis Kre9/Knh1-like N-terminal domain-containing protein" evidence="3">
    <location>
        <begin position="21"/>
        <end position="239"/>
    </location>
</feature>
<feature type="compositionally biased region" description="Low complexity" evidence="2">
    <location>
        <begin position="189"/>
        <end position="204"/>
    </location>
</feature>
<reference evidence="5" key="1">
    <citation type="journal article" date="2020" name="Stud. Mycol.">
        <title>101 Dothideomycetes genomes: a test case for predicting lifestyles and emergence of pathogens.</title>
        <authorList>
            <person name="Haridas S."/>
            <person name="Albert R."/>
            <person name="Binder M."/>
            <person name="Bloem J."/>
            <person name="Labutti K."/>
            <person name="Salamov A."/>
            <person name="Andreopoulos B."/>
            <person name="Baker S."/>
            <person name="Barry K."/>
            <person name="Bills G."/>
            <person name="Bluhm B."/>
            <person name="Cannon C."/>
            <person name="Castanera R."/>
            <person name="Culley D."/>
            <person name="Daum C."/>
            <person name="Ezra D."/>
            <person name="Gonzalez J."/>
            <person name="Henrissat B."/>
            <person name="Kuo A."/>
            <person name="Liang C."/>
            <person name="Lipzen A."/>
            <person name="Lutzoni F."/>
            <person name="Magnuson J."/>
            <person name="Mondo S."/>
            <person name="Nolan M."/>
            <person name="Ohm R."/>
            <person name="Pangilinan J."/>
            <person name="Park H.-J."/>
            <person name="Ramirez L."/>
            <person name="Alfaro M."/>
            <person name="Sun H."/>
            <person name="Tritt A."/>
            <person name="Yoshinaga Y."/>
            <person name="Zwiers L.-H."/>
            <person name="Turgeon B."/>
            <person name="Goodwin S."/>
            <person name="Spatafora J."/>
            <person name="Crous P."/>
            <person name="Grigoriev I."/>
        </authorList>
    </citation>
    <scope>NUCLEOTIDE SEQUENCE</scope>
    <source>
        <strain evidence="5">CBS 269.34</strain>
    </source>
</reference>
<dbReference type="InterPro" id="IPR052982">
    <property type="entry name" value="SRP1/TIP1-like"/>
</dbReference>
<dbReference type="InterPro" id="IPR018466">
    <property type="entry name" value="Kre9/Knh1-like_N"/>
</dbReference>
<feature type="region of interest" description="Disordered" evidence="2">
    <location>
        <begin position="189"/>
        <end position="210"/>
    </location>
</feature>
<feature type="signal peptide" evidence="3">
    <location>
        <begin position="1"/>
        <end position="20"/>
    </location>
</feature>
<evidence type="ECO:0000313" key="5">
    <source>
        <dbReference type="EMBL" id="KAF2498426.1"/>
    </source>
</evidence>
<gene>
    <name evidence="5" type="ORF">BU16DRAFT_524542</name>
</gene>
<sequence length="239" mass="23636">MLFIRSLLVAASALVTLAAAQSKVIKFTSVPNIVKAGTAYPIKWETTDSTTPITIKLRVGGFNDLQDVSVLTTDASGGVYTWTPDKGLGDNSYYALEIIQGKEINYSAQITLNGGSTSSLIPTASASSAAASASSASSASESSASASSASASSASATGTTLSTATITDSSSSASATAASKTASKSGSLTAATTKTTGTASPTESSISAPTSTGAADRIIMGSSPLALIFGAVAAMIYLN</sequence>
<dbReference type="EMBL" id="MU004185">
    <property type="protein sequence ID" value="KAF2498426.1"/>
    <property type="molecule type" value="Genomic_DNA"/>
</dbReference>
<protein>
    <recommendedName>
        <fullName evidence="4">Yeast cell wall synthesis Kre9/Knh1-like N-terminal domain-containing protein</fullName>
    </recommendedName>
</protein>